<name>A0A0C3C8D6_PILCF</name>
<accession>A0A0C3C8D6</accession>
<dbReference type="Proteomes" id="UP000054166">
    <property type="component" value="Unassembled WGS sequence"/>
</dbReference>
<keyword evidence="2" id="KW-1185">Reference proteome</keyword>
<dbReference type="InParanoid" id="A0A0C3C8D6"/>
<proteinExistence type="predicted"/>
<dbReference type="OrthoDB" id="1681765at2759"/>
<organism evidence="1 2">
    <name type="scientific">Piloderma croceum (strain F 1598)</name>
    <dbReference type="NCBI Taxonomy" id="765440"/>
    <lineage>
        <taxon>Eukaryota</taxon>
        <taxon>Fungi</taxon>
        <taxon>Dikarya</taxon>
        <taxon>Basidiomycota</taxon>
        <taxon>Agaricomycotina</taxon>
        <taxon>Agaricomycetes</taxon>
        <taxon>Agaricomycetidae</taxon>
        <taxon>Atheliales</taxon>
        <taxon>Atheliaceae</taxon>
        <taxon>Piloderma</taxon>
    </lineage>
</organism>
<dbReference type="EMBL" id="KN832983">
    <property type="protein sequence ID" value="KIM85972.1"/>
    <property type="molecule type" value="Genomic_DNA"/>
</dbReference>
<sequence>MDIQARVFPALAAIHNYILEKDPIEIADMLPPSDDDVIDRIEDSGRLATEYPRRAEKEDANARRNQIAENMWNDYQRQYGHNFHDNTKPYKAY</sequence>
<protein>
    <submittedName>
        <fullName evidence="1">Uncharacterized protein</fullName>
    </submittedName>
</protein>
<reference evidence="2" key="2">
    <citation type="submission" date="2015-01" db="EMBL/GenBank/DDBJ databases">
        <title>Evolutionary Origins and Diversification of the Mycorrhizal Mutualists.</title>
        <authorList>
            <consortium name="DOE Joint Genome Institute"/>
            <consortium name="Mycorrhizal Genomics Consortium"/>
            <person name="Kohler A."/>
            <person name="Kuo A."/>
            <person name="Nagy L.G."/>
            <person name="Floudas D."/>
            <person name="Copeland A."/>
            <person name="Barry K.W."/>
            <person name="Cichocki N."/>
            <person name="Veneault-Fourrey C."/>
            <person name="LaButti K."/>
            <person name="Lindquist E.A."/>
            <person name="Lipzen A."/>
            <person name="Lundell T."/>
            <person name="Morin E."/>
            <person name="Murat C."/>
            <person name="Riley R."/>
            <person name="Ohm R."/>
            <person name="Sun H."/>
            <person name="Tunlid A."/>
            <person name="Henrissat B."/>
            <person name="Grigoriev I.V."/>
            <person name="Hibbett D.S."/>
            <person name="Martin F."/>
        </authorList>
    </citation>
    <scope>NUCLEOTIDE SEQUENCE [LARGE SCALE GENOMIC DNA]</scope>
    <source>
        <strain evidence="2">F 1598</strain>
    </source>
</reference>
<evidence type="ECO:0000313" key="2">
    <source>
        <dbReference type="Proteomes" id="UP000054166"/>
    </source>
</evidence>
<gene>
    <name evidence="1" type="ORF">PILCRDRAFT_5064</name>
</gene>
<dbReference type="AlphaFoldDB" id="A0A0C3C8D6"/>
<dbReference type="HOGENOM" id="CLU_040082_4_2_1"/>
<evidence type="ECO:0000313" key="1">
    <source>
        <dbReference type="EMBL" id="KIM85972.1"/>
    </source>
</evidence>
<reference evidence="1 2" key="1">
    <citation type="submission" date="2014-04" db="EMBL/GenBank/DDBJ databases">
        <authorList>
            <consortium name="DOE Joint Genome Institute"/>
            <person name="Kuo A."/>
            <person name="Tarkka M."/>
            <person name="Buscot F."/>
            <person name="Kohler A."/>
            <person name="Nagy L.G."/>
            <person name="Floudas D."/>
            <person name="Copeland A."/>
            <person name="Barry K.W."/>
            <person name="Cichocki N."/>
            <person name="Veneault-Fourrey C."/>
            <person name="LaButti K."/>
            <person name="Lindquist E.A."/>
            <person name="Lipzen A."/>
            <person name="Lundell T."/>
            <person name="Morin E."/>
            <person name="Murat C."/>
            <person name="Sun H."/>
            <person name="Tunlid A."/>
            <person name="Henrissat B."/>
            <person name="Grigoriev I.V."/>
            <person name="Hibbett D.S."/>
            <person name="Martin F."/>
            <person name="Nordberg H.P."/>
            <person name="Cantor M.N."/>
            <person name="Hua S.X."/>
        </authorList>
    </citation>
    <scope>NUCLEOTIDE SEQUENCE [LARGE SCALE GENOMIC DNA]</scope>
    <source>
        <strain evidence="1 2">F 1598</strain>
    </source>
</reference>